<feature type="compositionally biased region" description="Polar residues" evidence="1">
    <location>
        <begin position="73"/>
        <end position="83"/>
    </location>
</feature>
<sequence>MTQVGGSRRRVRDAPPTVCRFGERTADFGYAFNLACGSRYTNADPLLRAVRELVDARTPSIHRFIDQPIRRLANSSDRSSPRTAKSAKYARSA</sequence>
<evidence type="ECO:0000313" key="2">
    <source>
        <dbReference type="EMBL" id="AOJ06752.1"/>
    </source>
</evidence>
<evidence type="ECO:0000256" key="1">
    <source>
        <dbReference type="SAM" id="MobiDB-lite"/>
    </source>
</evidence>
<dbReference type="Proteomes" id="UP000067711">
    <property type="component" value="Chromosome 2"/>
</dbReference>
<name>A0A1B4FSU1_9BURK</name>
<organism evidence="2 3">
    <name type="scientific">Burkholderia mayonis</name>
    <dbReference type="NCBI Taxonomy" id="1385591"/>
    <lineage>
        <taxon>Bacteria</taxon>
        <taxon>Pseudomonadati</taxon>
        <taxon>Pseudomonadota</taxon>
        <taxon>Betaproteobacteria</taxon>
        <taxon>Burkholderiales</taxon>
        <taxon>Burkholderiaceae</taxon>
        <taxon>Burkholderia</taxon>
        <taxon>pseudomallei group</taxon>
    </lineage>
</organism>
<evidence type="ECO:0000313" key="3">
    <source>
        <dbReference type="Proteomes" id="UP000067711"/>
    </source>
</evidence>
<feature type="region of interest" description="Disordered" evidence="1">
    <location>
        <begin position="72"/>
        <end position="93"/>
    </location>
</feature>
<reference evidence="2 3" key="1">
    <citation type="submission" date="2015-12" db="EMBL/GenBank/DDBJ databases">
        <title>Diversity of Burkholderia near neighbor genomes.</title>
        <authorList>
            <person name="Sahl J."/>
            <person name="Wagner D."/>
            <person name="Keim P."/>
        </authorList>
    </citation>
    <scope>NUCLEOTIDE SEQUENCE [LARGE SCALE GENOMIC DNA]</scope>
    <source>
        <strain evidence="2 3">BDU8</strain>
    </source>
</reference>
<protein>
    <submittedName>
        <fullName evidence="2">Uncharacterized protein</fullName>
    </submittedName>
</protein>
<accession>A0A1B4FSU1</accession>
<dbReference type="RefSeq" id="WP_066485095.1">
    <property type="nucleotide sequence ID" value="NZ_CP013388.1"/>
</dbReference>
<dbReference type="AlphaFoldDB" id="A0A1B4FSU1"/>
<dbReference type="EMBL" id="CP013388">
    <property type="protein sequence ID" value="AOJ06752.1"/>
    <property type="molecule type" value="Genomic_DNA"/>
</dbReference>
<gene>
    <name evidence="2" type="ORF">WS71_05015</name>
</gene>
<proteinExistence type="predicted"/>